<gene>
    <name evidence="7" type="ORF">BO94DRAFT_499061</name>
</gene>
<feature type="region of interest" description="Disordered" evidence="3">
    <location>
        <begin position="1"/>
        <end position="100"/>
    </location>
</feature>
<feature type="compositionally biased region" description="Polar residues" evidence="3">
    <location>
        <begin position="34"/>
        <end position="57"/>
    </location>
</feature>
<dbReference type="CDD" id="cd06409">
    <property type="entry name" value="PB1_MUG70"/>
    <property type="match status" value="1"/>
</dbReference>
<dbReference type="PROSITE" id="PS51371">
    <property type="entry name" value="CBS"/>
    <property type="match status" value="4"/>
</dbReference>
<dbReference type="OrthoDB" id="418595at2759"/>
<feature type="compositionally biased region" description="Polar residues" evidence="3">
    <location>
        <begin position="1"/>
        <end position="13"/>
    </location>
</feature>
<dbReference type="AlphaFoldDB" id="A0A317VS77"/>
<feature type="compositionally biased region" description="Basic residues" evidence="3">
    <location>
        <begin position="82"/>
        <end position="95"/>
    </location>
</feature>
<keyword evidence="1" id="KW-0677">Repeat</keyword>
<evidence type="ECO:0000313" key="7">
    <source>
        <dbReference type="EMBL" id="PWY76429.1"/>
    </source>
</evidence>
<dbReference type="SMART" id="SM00666">
    <property type="entry name" value="PB1"/>
    <property type="match status" value="1"/>
</dbReference>
<feature type="domain" description="CBS" evidence="5">
    <location>
        <begin position="104"/>
        <end position="162"/>
    </location>
</feature>
<evidence type="ECO:0000313" key="8">
    <source>
        <dbReference type="Proteomes" id="UP000246702"/>
    </source>
</evidence>
<dbReference type="SUPFAM" id="SSF54277">
    <property type="entry name" value="CAD &amp; PB1 domains"/>
    <property type="match status" value="1"/>
</dbReference>
<evidence type="ECO:0000256" key="3">
    <source>
        <dbReference type="SAM" id="MobiDB-lite"/>
    </source>
</evidence>
<proteinExistence type="predicted"/>
<comment type="caution">
    <text evidence="7">The sequence shown here is derived from an EMBL/GenBank/DDBJ whole genome shotgun (WGS) entry which is preliminary data.</text>
</comment>
<dbReference type="Gene3D" id="3.10.20.90">
    <property type="entry name" value="Phosphatidylinositol 3-kinase Catalytic Subunit, Chain A, domain 1"/>
    <property type="match status" value="1"/>
</dbReference>
<dbReference type="SUPFAM" id="SSF54631">
    <property type="entry name" value="CBS-domain pair"/>
    <property type="match status" value="2"/>
</dbReference>
<reference evidence="7 8" key="1">
    <citation type="submission" date="2016-12" db="EMBL/GenBank/DDBJ databases">
        <title>The genomes of Aspergillus section Nigri reveals drivers in fungal speciation.</title>
        <authorList>
            <consortium name="DOE Joint Genome Institute"/>
            <person name="Vesth T.C."/>
            <person name="Nybo J."/>
            <person name="Theobald S."/>
            <person name="Brandl J."/>
            <person name="Frisvad J.C."/>
            <person name="Nielsen K.F."/>
            <person name="Lyhne E.K."/>
            <person name="Kogle M.E."/>
            <person name="Kuo A."/>
            <person name="Riley R."/>
            <person name="Clum A."/>
            <person name="Nolan M."/>
            <person name="Lipzen A."/>
            <person name="Salamov A."/>
            <person name="Henrissat B."/>
            <person name="Wiebenga A."/>
            <person name="De Vries R.P."/>
            <person name="Grigoriev I.V."/>
            <person name="Mortensen U.H."/>
            <person name="Andersen M.R."/>
            <person name="Baker S.E."/>
        </authorList>
    </citation>
    <scope>NUCLEOTIDE SEQUENCE [LARGE SCALE GENOMIC DNA]</scope>
    <source>
        <strain evidence="7 8">CBS 115572</strain>
    </source>
</reference>
<dbReference type="Pfam" id="PF00571">
    <property type="entry name" value="CBS"/>
    <property type="match status" value="4"/>
</dbReference>
<sequence>MSSTPTFKGTISHKTVGRGRLPDFDSHIPRPRPETSSTTHTPQTASSDIGSSTMSAASSRQRQNQSKRDEAIRRKLEADLNKKRHVPARANRSRKAPPGTVLALKPSQALQIKPITSIAEAAQLMAAKREDCVLVTDDDDRIAGIFTAKDLAFRVVGAGLKAREITVAEIMTKNPLCARTDTSATDALDLMVRKGFRHLPVMDENQDISGVLDITKCFYDAMEKLERAYSSSRKLYDALEGVQTELGSSQPQQIIQYVEALRSKMSGPTLESVLDGMPPTTVSVRTTVRDAAALMKEHHTTALLVQDQGSITGIFTSKDIVLRVIAPGLDPATCSVVRVMTPHPDFAPSNMSIQAALRKMHDGHYLNLPVMNDAGEIVGMVDVLKLTYATLEQINTMQSHDDEGPAWNKFWLSMDHESDSMVSGSQQPAQRSVLSPESPKASYDARDSVLPNESASHHGGDEHSEYHVDSHHAEHIQFPFKFKAPSGRVHRVNVVPSAGIAELVAQVSAKLGPEVEAIGGSPNCDEGKLSNTGYALSYMDNEGDTVSITTDQDLADAVSLARKSNRDKVDLFVHDPTQPPIPATVEPQPAPSRPVEERSPVSEDQSEEEPLVTKPRAQSFPAHQPEEPFIAGVPNELLLPGAIVTLAAVIAGVFILSRATSR</sequence>
<feature type="compositionally biased region" description="Basic and acidic residues" evidence="3">
    <location>
        <begin position="66"/>
        <end position="81"/>
    </location>
</feature>
<feature type="region of interest" description="Disordered" evidence="3">
    <location>
        <begin position="418"/>
        <end position="470"/>
    </location>
</feature>
<feature type="compositionally biased region" description="Polar residues" evidence="3">
    <location>
        <begin position="420"/>
        <end position="435"/>
    </location>
</feature>
<keyword evidence="2" id="KW-0129">CBS domain</keyword>
<evidence type="ECO:0000256" key="4">
    <source>
        <dbReference type="SAM" id="Phobius"/>
    </source>
</evidence>
<feature type="domain" description="CBS" evidence="5">
    <location>
        <begin position="340"/>
        <end position="397"/>
    </location>
</feature>
<feature type="domain" description="PB1" evidence="6">
    <location>
        <begin position="475"/>
        <end position="576"/>
    </location>
</feature>
<dbReference type="Gene3D" id="3.10.580.10">
    <property type="entry name" value="CBS-domain"/>
    <property type="match status" value="2"/>
</dbReference>
<dbReference type="InterPro" id="IPR046342">
    <property type="entry name" value="CBS_dom_sf"/>
</dbReference>
<dbReference type="InterPro" id="IPR000270">
    <property type="entry name" value="PB1_dom"/>
</dbReference>
<feature type="compositionally biased region" description="Pro residues" evidence="3">
    <location>
        <begin position="577"/>
        <end position="592"/>
    </location>
</feature>
<evidence type="ECO:0000256" key="1">
    <source>
        <dbReference type="ARBA" id="ARBA00022737"/>
    </source>
</evidence>
<keyword evidence="4" id="KW-0472">Membrane</keyword>
<dbReference type="Pfam" id="PF00564">
    <property type="entry name" value="PB1"/>
    <property type="match status" value="1"/>
</dbReference>
<name>A0A317VS77_9EURO</name>
<evidence type="ECO:0000259" key="5">
    <source>
        <dbReference type="PROSITE" id="PS51371"/>
    </source>
</evidence>
<evidence type="ECO:0000259" key="6">
    <source>
        <dbReference type="PROSITE" id="PS51745"/>
    </source>
</evidence>
<accession>A0A317VS77</accession>
<dbReference type="PROSITE" id="PS51745">
    <property type="entry name" value="PB1"/>
    <property type="match status" value="1"/>
</dbReference>
<feature type="region of interest" description="Disordered" evidence="3">
    <location>
        <begin position="572"/>
        <end position="619"/>
    </location>
</feature>
<feature type="transmembrane region" description="Helical" evidence="4">
    <location>
        <begin position="637"/>
        <end position="656"/>
    </location>
</feature>
<feature type="compositionally biased region" description="Basic and acidic residues" evidence="3">
    <location>
        <begin position="20"/>
        <end position="33"/>
    </location>
</feature>
<dbReference type="InterPro" id="IPR000644">
    <property type="entry name" value="CBS_dom"/>
</dbReference>
<dbReference type="CDD" id="cd17781">
    <property type="entry name" value="CBS_pair_MUG70_1"/>
    <property type="match status" value="1"/>
</dbReference>
<evidence type="ECO:0000256" key="2">
    <source>
        <dbReference type="PROSITE-ProRule" id="PRU00703"/>
    </source>
</evidence>
<feature type="compositionally biased region" description="Basic and acidic residues" evidence="3">
    <location>
        <begin position="455"/>
        <end position="470"/>
    </location>
</feature>
<feature type="domain" description="CBS" evidence="5">
    <location>
        <begin position="274"/>
        <end position="331"/>
    </location>
</feature>
<dbReference type="GeneID" id="37111503"/>
<keyword evidence="8" id="KW-1185">Reference proteome</keyword>
<keyword evidence="4" id="KW-1133">Transmembrane helix</keyword>
<dbReference type="PANTHER" id="PTHR48108">
    <property type="entry name" value="CBS DOMAIN-CONTAINING PROTEIN CBSX2, CHLOROPLASTIC"/>
    <property type="match status" value="1"/>
</dbReference>
<dbReference type="PANTHER" id="PTHR48108:SF26">
    <property type="entry name" value="CBS DOMAIN-CONTAINING PROTEIN DDB_G0289609"/>
    <property type="match status" value="1"/>
</dbReference>
<dbReference type="InterPro" id="IPR051462">
    <property type="entry name" value="CBS_domain-containing"/>
</dbReference>
<protein>
    <submittedName>
        <fullName evidence="7">CBS and PB1 domain protein</fullName>
    </submittedName>
</protein>
<keyword evidence="4" id="KW-0812">Transmembrane</keyword>
<dbReference type="Proteomes" id="UP000246702">
    <property type="component" value="Unassembled WGS sequence"/>
</dbReference>
<dbReference type="RefSeq" id="XP_025464242.1">
    <property type="nucleotide sequence ID" value="XM_025609360.1"/>
</dbReference>
<dbReference type="InterPro" id="IPR053793">
    <property type="entry name" value="PB1-like"/>
</dbReference>
<organism evidence="7 8">
    <name type="scientific">Aspergillus sclerotioniger CBS 115572</name>
    <dbReference type="NCBI Taxonomy" id="1450535"/>
    <lineage>
        <taxon>Eukaryota</taxon>
        <taxon>Fungi</taxon>
        <taxon>Dikarya</taxon>
        <taxon>Ascomycota</taxon>
        <taxon>Pezizomycotina</taxon>
        <taxon>Eurotiomycetes</taxon>
        <taxon>Eurotiomycetidae</taxon>
        <taxon>Eurotiales</taxon>
        <taxon>Aspergillaceae</taxon>
        <taxon>Aspergillus</taxon>
        <taxon>Aspergillus subgen. Circumdati</taxon>
    </lineage>
</organism>
<dbReference type="STRING" id="1450535.A0A317VS77"/>
<dbReference type="CDD" id="cd17782">
    <property type="entry name" value="CBS_pair_MUG70_2"/>
    <property type="match status" value="1"/>
</dbReference>
<feature type="domain" description="CBS" evidence="5">
    <location>
        <begin position="171"/>
        <end position="227"/>
    </location>
</feature>
<dbReference type="SMART" id="SM00116">
    <property type="entry name" value="CBS"/>
    <property type="match status" value="4"/>
</dbReference>
<dbReference type="EMBL" id="MSFK01000027">
    <property type="protein sequence ID" value="PWY76429.1"/>
    <property type="molecule type" value="Genomic_DNA"/>
</dbReference>